<dbReference type="InterPro" id="IPR036291">
    <property type="entry name" value="NAD(P)-bd_dom_sf"/>
</dbReference>
<dbReference type="GO" id="GO:0006633">
    <property type="term" value="P:fatty acid biosynthetic process"/>
    <property type="evidence" value="ECO:0007669"/>
    <property type="project" value="TreeGrafter"/>
</dbReference>
<dbReference type="InterPro" id="IPR002347">
    <property type="entry name" value="SDR_fam"/>
</dbReference>
<dbReference type="OMA" id="KEWAQYG"/>
<dbReference type="OrthoDB" id="498125at2759"/>
<evidence type="ECO:0000313" key="4">
    <source>
        <dbReference type="Proteomes" id="UP000092993"/>
    </source>
</evidence>
<dbReference type="PANTHER" id="PTHR42760">
    <property type="entry name" value="SHORT-CHAIN DEHYDROGENASES/REDUCTASES FAMILY MEMBER"/>
    <property type="match status" value="1"/>
</dbReference>
<keyword evidence="4" id="KW-1185">Reference proteome</keyword>
<protein>
    <submittedName>
        <fullName evidence="3">Diacetyl reductase [(S)-acetoin forming]</fullName>
    </submittedName>
</protein>
<organism evidence="3 4">
    <name type="scientific">Grifola frondosa</name>
    <name type="common">Maitake</name>
    <name type="synonym">Polyporus frondosus</name>
    <dbReference type="NCBI Taxonomy" id="5627"/>
    <lineage>
        <taxon>Eukaryota</taxon>
        <taxon>Fungi</taxon>
        <taxon>Dikarya</taxon>
        <taxon>Basidiomycota</taxon>
        <taxon>Agaricomycotina</taxon>
        <taxon>Agaricomycetes</taxon>
        <taxon>Polyporales</taxon>
        <taxon>Grifolaceae</taxon>
        <taxon>Grifola</taxon>
    </lineage>
</organism>
<comment type="similarity">
    <text evidence="1">Belongs to the short-chain dehydrogenases/reductases (SDR) family.</text>
</comment>
<comment type="caution">
    <text evidence="3">The sequence shown here is derived from an EMBL/GenBank/DDBJ whole genome shotgun (WGS) entry which is preliminary data.</text>
</comment>
<dbReference type="GO" id="GO:0048038">
    <property type="term" value="F:quinone binding"/>
    <property type="evidence" value="ECO:0007669"/>
    <property type="project" value="TreeGrafter"/>
</dbReference>
<evidence type="ECO:0000256" key="2">
    <source>
        <dbReference type="ARBA" id="ARBA00022857"/>
    </source>
</evidence>
<dbReference type="PRINTS" id="PR00080">
    <property type="entry name" value="SDRFAMILY"/>
</dbReference>
<keyword evidence="2" id="KW-0521">NADP</keyword>
<dbReference type="GO" id="GO:0016616">
    <property type="term" value="F:oxidoreductase activity, acting on the CH-OH group of donors, NAD or NADP as acceptor"/>
    <property type="evidence" value="ECO:0007669"/>
    <property type="project" value="TreeGrafter"/>
</dbReference>
<dbReference type="Pfam" id="PF13561">
    <property type="entry name" value="adh_short_C2"/>
    <property type="match status" value="1"/>
</dbReference>
<dbReference type="InterPro" id="IPR020904">
    <property type="entry name" value="Sc_DH/Rdtase_CS"/>
</dbReference>
<dbReference type="PROSITE" id="PS00061">
    <property type="entry name" value="ADH_SHORT"/>
    <property type="match status" value="1"/>
</dbReference>
<evidence type="ECO:0000256" key="1">
    <source>
        <dbReference type="ARBA" id="ARBA00006484"/>
    </source>
</evidence>
<accession>A0A1C7M8B6</accession>
<dbReference type="PRINTS" id="PR00081">
    <property type="entry name" value="GDHRDH"/>
</dbReference>
<dbReference type="PANTHER" id="PTHR42760:SF121">
    <property type="entry name" value="3-OXOACYL-(ACYL-CARRIER-PROTEIN) REDUCTASE"/>
    <property type="match status" value="1"/>
</dbReference>
<dbReference type="STRING" id="5627.A0A1C7M8B6"/>
<sequence length="296" mass="32903">MVLMMAARHPPPVLNSLIIHLFVSRDVRGYPLSRQTLQRPRRVHHWWWPGHWPRDRAPLGTGWLRHCHRRHSPAKEKVDGVVQEITSYGRKAIGVYADVRDAKQIEAAIAETVEKLGPRLFVSVSNAGVTQVKPLLQCTPEFIENEVRINVLGLMNTHICAARQMVKQGFGGRIIGAGSIASYRTTENLAPYGATKFAVRGFTEAAAKEWAEYGIRVNAYGPGIVDTPMWDHIDRELAKIEGVTIGEAKAKRVKQDIKLGRIQLPEDVAKLVSFLVSDEGEYITGQTIKTCGGASL</sequence>
<reference evidence="3 4" key="1">
    <citation type="submission" date="2016-03" db="EMBL/GenBank/DDBJ databases">
        <title>Whole genome sequencing of Grifola frondosa 9006-11.</title>
        <authorList>
            <person name="Min B."/>
            <person name="Park H."/>
            <person name="Kim J.-G."/>
            <person name="Cho H."/>
            <person name="Oh Y.-L."/>
            <person name="Kong W.-S."/>
            <person name="Choi I.-G."/>
        </authorList>
    </citation>
    <scope>NUCLEOTIDE SEQUENCE [LARGE SCALE GENOMIC DNA]</scope>
    <source>
        <strain evidence="3 4">9006-11</strain>
    </source>
</reference>
<name>A0A1C7M8B6_GRIFR</name>
<proteinExistence type="inferred from homology"/>
<dbReference type="Proteomes" id="UP000092993">
    <property type="component" value="Unassembled WGS sequence"/>
</dbReference>
<dbReference type="EMBL" id="LUGG01000009">
    <property type="protein sequence ID" value="OBZ72629.1"/>
    <property type="molecule type" value="Genomic_DNA"/>
</dbReference>
<dbReference type="SUPFAM" id="SSF51735">
    <property type="entry name" value="NAD(P)-binding Rossmann-fold domains"/>
    <property type="match status" value="1"/>
</dbReference>
<evidence type="ECO:0000313" key="3">
    <source>
        <dbReference type="EMBL" id="OBZ72629.1"/>
    </source>
</evidence>
<dbReference type="AlphaFoldDB" id="A0A1C7M8B6"/>
<gene>
    <name evidence="3" type="primary">butA_1</name>
    <name evidence="3" type="ORF">A0H81_08038</name>
</gene>
<dbReference type="Gene3D" id="3.40.50.720">
    <property type="entry name" value="NAD(P)-binding Rossmann-like Domain"/>
    <property type="match status" value="1"/>
</dbReference>